<dbReference type="GO" id="GO:0009847">
    <property type="term" value="P:spore germination"/>
    <property type="evidence" value="ECO:0007669"/>
    <property type="project" value="InterPro"/>
</dbReference>
<dbReference type="InterPro" id="IPR057336">
    <property type="entry name" value="GerAC_N"/>
</dbReference>
<reference evidence="11 12" key="1">
    <citation type="submission" date="2018-10" db="EMBL/GenBank/DDBJ databases">
        <title>Falsibacillus sp. genome draft.</title>
        <authorList>
            <person name="Shi S."/>
        </authorList>
    </citation>
    <scope>NUCLEOTIDE SEQUENCE [LARGE SCALE GENOMIC DNA]</scope>
    <source>
        <strain evidence="11 12">GY 10110</strain>
    </source>
</reference>
<keyword evidence="4" id="KW-0732">Signal</keyword>
<protein>
    <submittedName>
        <fullName evidence="11">Ger(X)C family spore germination protein</fullName>
    </submittedName>
</protein>
<keyword evidence="3" id="KW-0309">Germination</keyword>
<feature type="domain" description="Spore germination protein N-terminal" evidence="10">
    <location>
        <begin position="36"/>
        <end position="200"/>
    </location>
</feature>
<evidence type="ECO:0000256" key="5">
    <source>
        <dbReference type="ARBA" id="ARBA00023136"/>
    </source>
</evidence>
<evidence type="ECO:0000256" key="7">
    <source>
        <dbReference type="ARBA" id="ARBA00023288"/>
    </source>
</evidence>
<evidence type="ECO:0000313" key="12">
    <source>
        <dbReference type="Proteomes" id="UP000276770"/>
    </source>
</evidence>
<sequence>MERHEMEKGRCSKVTSKIALLLGLIISSWVLSGCADRLEIEEEGFVIVIGLDAPSVGKRGFDVTYQIANPVAGPKSDDIKEEKTITLTAPDAISGRDLVNASETRNINFYHTKAIVVSEELARSRHFFEIISSLMRDRQIRRDMYLIVSKEKASDYLRNNASAFESSPHKFYDYMSRRWETNAMSPRSTLHTFIHDTQADAGLSLAIYTTAKQEAPKEDPNEDDFYPGQINKQGGTQVQIIGSAVFKNGKMIGALTGEETRLTAVLRDDKKPRKIFFTFPDPLDDHFRITGRAKNIQTVVKANIDGTAPRILVEEWMDIGIVYIPSMVNYVENLQKQKVLKKSLEKNLEQQSEKLIEKTQNEYKAEPFYWSVTARKEFVTIDDYVKYNWMKSYPNANIKVKYHVKLDSFGKQLRPEKLEKIKD</sequence>
<evidence type="ECO:0000259" key="9">
    <source>
        <dbReference type="Pfam" id="PF05504"/>
    </source>
</evidence>
<evidence type="ECO:0000256" key="2">
    <source>
        <dbReference type="ARBA" id="ARBA00007886"/>
    </source>
</evidence>
<dbReference type="Proteomes" id="UP000276770">
    <property type="component" value="Unassembled WGS sequence"/>
</dbReference>
<keyword evidence="8" id="KW-0175">Coiled coil</keyword>
<name>A0A3L7JUN3_9BACI</name>
<evidence type="ECO:0000256" key="8">
    <source>
        <dbReference type="SAM" id="Coils"/>
    </source>
</evidence>
<comment type="subcellular location">
    <subcellularLocation>
        <location evidence="1">Membrane</location>
        <topology evidence="1">Lipid-anchor</topology>
    </subcellularLocation>
</comment>
<feature type="domain" description="Spore germination GerAC-like C-terminal" evidence="9">
    <location>
        <begin position="242"/>
        <end position="410"/>
    </location>
</feature>
<evidence type="ECO:0000259" key="10">
    <source>
        <dbReference type="Pfam" id="PF25198"/>
    </source>
</evidence>
<dbReference type="InterPro" id="IPR046953">
    <property type="entry name" value="Spore_GerAC-like_C"/>
</dbReference>
<evidence type="ECO:0000256" key="6">
    <source>
        <dbReference type="ARBA" id="ARBA00023139"/>
    </source>
</evidence>
<dbReference type="GO" id="GO:0016020">
    <property type="term" value="C:membrane"/>
    <property type="evidence" value="ECO:0007669"/>
    <property type="project" value="UniProtKB-SubCell"/>
</dbReference>
<dbReference type="PROSITE" id="PS51257">
    <property type="entry name" value="PROKAR_LIPOPROTEIN"/>
    <property type="match status" value="1"/>
</dbReference>
<evidence type="ECO:0000256" key="3">
    <source>
        <dbReference type="ARBA" id="ARBA00022544"/>
    </source>
</evidence>
<feature type="coiled-coil region" evidence="8">
    <location>
        <begin position="327"/>
        <end position="361"/>
    </location>
</feature>
<dbReference type="EMBL" id="RCVZ01000015">
    <property type="protein sequence ID" value="RLQ93341.1"/>
    <property type="molecule type" value="Genomic_DNA"/>
</dbReference>
<dbReference type="Gene3D" id="3.30.300.210">
    <property type="entry name" value="Nutrient germinant receptor protein C, domain 3"/>
    <property type="match status" value="1"/>
</dbReference>
<keyword evidence="6" id="KW-0564">Palmitate</keyword>
<dbReference type="NCBIfam" id="TIGR02887">
    <property type="entry name" value="spore_ger_x_C"/>
    <property type="match status" value="1"/>
</dbReference>
<keyword evidence="12" id="KW-1185">Reference proteome</keyword>
<evidence type="ECO:0000256" key="4">
    <source>
        <dbReference type="ARBA" id="ARBA00022729"/>
    </source>
</evidence>
<dbReference type="PANTHER" id="PTHR35789">
    <property type="entry name" value="SPORE GERMINATION PROTEIN B3"/>
    <property type="match status" value="1"/>
</dbReference>
<dbReference type="Pfam" id="PF05504">
    <property type="entry name" value="Spore_GerAC"/>
    <property type="match status" value="1"/>
</dbReference>
<accession>A0A3L7JUN3</accession>
<evidence type="ECO:0000256" key="1">
    <source>
        <dbReference type="ARBA" id="ARBA00004635"/>
    </source>
</evidence>
<dbReference type="InterPro" id="IPR038501">
    <property type="entry name" value="Spore_GerAC_C_sf"/>
</dbReference>
<dbReference type="Pfam" id="PF25198">
    <property type="entry name" value="Spore_GerAC_N"/>
    <property type="match status" value="1"/>
</dbReference>
<proteinExistence type="inferred from homology"/>
<keyword evidence="7" id="KW-0449">Lipoprotein</keyword>
<dbReference type="AlphaFoldDB" id="A0A3L7JUN3"/>
<evidence type="ECO:0000313" key="11">
    <source>
        <dbReference type="EMBL" id="RLQ93341.1"/>
    </source>
</evidence>
<comment type="similarity">
    <text evidence="2">Belongs to the GerABKC lipoprotein family.</text>
</comment>
<organism evidence="11 12">
    <name type="scientific">Falsibacillus albus</name>
    <dbReference type="NCBI Taxonomy" id="2478915"/>
    <lineage>
        <taxon>Bacteria</taxon>
        <taxon>Bacillati</taxon>
        <taxon>Bacillota</taxon>
        <taxon>Bacilli</taxon>
        <taxon>Bacillales</taxon>
        <taxon>Bacillaceae</taxon>
        <taxon>Falsibacillus</taxon>
    </lineage>
</organism>
<dbReference type="InterPro" id="IPR008844">
    <property type="entry name" value="Spore_GerAC-like"/>
</dbReference>
<dbReference type="PANTHER" id="PTHR35789:SF1">
    <property type="entry name" value="SPORE GERMINATION PROTEIN B3"/>
    <property type="match status" value="1"/>
</dbReference>
<keyword evidence="5" id="KW-0472">Membrane</keyword>
<comment type="caution">
    <text evidence="11">The sequence shown here is derived from an EMBL/GenBank/DDBJ whole genome shotgun (WGS) entry which is preliminary data.</text>
</comment>
<gene>
    <name evidence="11" type="ORF">D9X91_17925</name>
</gene>